<keyword evidence="3" id="KW-0238">DNA-binding</keyword>
<dbReference type="GO" id="GO:0003677">
    <property type="term" value="F:DNA binding"/>
    <property type="evidence" value="ECO:0007669"/>
    <property type="project" value="UniProtKB-KW"/>
</dbReference>
<dbReference type="Pfam" id="PF05168">
    <property type="entry name" value="HEPN"/>
    <property type="match status" value="1"/>
</dbReference>
<gene>
    <name evidence="3" type="ORF">DSO09_03715</name>
    <name evidence="2" type="ORF">EF809_02485</name>
</gene>
<dbReference type="SUPFAM" id="SSF81593">
    <property type="entry name" value="Nucleotidyltransferase substrate binding subunit/domain"/>
    <property type="match status" value="1"/>
</dbReference>
<dbReference type="Proteomes" id="UP000317265">
    <property type="component" value="Unassembled WGS sequence"/>
</dbReference>
<evidence type="ECO:0000313" key="5">
    <source>
        <dbReference type="Proteomes" id="UP000317265"/>
    </source>
</evidence>
<comment type="caution">
    <text evidence="3">The sequence shown here is derived from an EMBL/GenBank/DDBJ whole genome shotgun (WGS) entry which is preliminary data.</text>
</comment>
<dbReference type="EMBL" id="RXIH01000022">
    <property type="protein sequence ID" value="RZN56506.1"/>
    <property type="molecule type" value="Genomic_DNA"/>
</dbReference>
<feature type="domain" description="HEPN" evidence="1">
    <location>
        <begin position="11"/>
        <end position="122"/>
    </location>
</feature>
<dbReference type="Gene3D" id="1.20.120.330">
    <property type="entry name" value="Nucleotidyltransferases domain 2"/>
    <property type="match status" value="1"/>
</dbReference>
<dbReference type="SMART" id="SM00748">
    <property type="entry name" value="HEPN"/>
    <property type="match status" value="1"/>
</dbReference>
<accession>A0A523BDZ3</accession>
<dbReference type="AlphaFoldDB" id="A0A523BDZ3"/>
<proteinExistence type="predicted"/>
<reference evidence="2 4" key="2">
    <citation type="journal article" date="2019" name="Nat. Microbiol.">
        <title>Wide diversity of methane and short-chain alkane metabolisms in uncultured archaea.</title>
        <authorList>
            <person name="Borrel G."/>
            <person name="Adam P.S."/>
            <person name="McKay L.J."/>
            <person name="Chen L.X."/>
            <person name="Sierra-Garcia I.N."/>
            <person name="Sieber C.M."/>
            <person name="Letourneur Q."/>
            <person name="Ghozlane A."/>
            <person name="Andersen G.L."/>
            <person name="Li W.J."/>
            <person name="Hallam S.J."/>
            <person name="Muyzer G."/>
            <person name="de Oliveira V.M."/>
            <person name="Inskeep W.P."/>
            <person name="Banfield J.F."/>
            <person name="Gribaldo S."/>
        </authorList>
    </citation>
    <scope>NUCLEOTIDE SEQUENCE [LARGE SCALE GENOMIC DNA]</scope>
    <source>
        <strain evidence="2">Verst-YHS</strain>
    </source>
</reference>
<name>A0A523BDZ3_9CREN</name>
<organism evidence="3 5">
    <name type="scientific">Thermoproteota archaeon</name>
    <dbReference type="NCBI Taxonomy" id="2056631"/>
    <lineage>
        <taxon>Archaea</taxon>
        <taxon>Thermoproteota</taxon>
    </lineage>
</organism>
<dbReference type="EMBL" id="QNVI01000044">
    <property type="protein sequence ID" value="TDA38680.1"/>
    <property type="molecule type" value="Genomic_DNA"/>
</dbReference>
<evidence type="ECO:0000259" key="1">
    <source>
        <dbReference type="PROSITE" id="PS50910"/>
    </source>
</evidence>
<evidence type="ECO:0000313" key="4">
    <source>
        <dbReference type="Proteomes" id="UP000316080"/>
    </source>
</evidence>
<evidence type="ECO:0000313" key="3">
    <source>
        <dbReference type="EMBL" id="TDA38680.1"/>
    </source>
</evidence>
<sequence length="138" mass="16394">MFDKEEYERWIKQADYTLKSAKRDKDAKDFSWACFKAHQAAEFAIKALLYGLGIMSYGHSLKKLFEYLSQKIEIPNEILRFAKILDRHYIPTRYPNAYYEGSPFEFYEEKDAEEAIKSAESIINFIRDVANDTIRRRN</sequence>
<reference evidence="3 5" key="1">
    <citation type="journal article" date="2019" name="Nat. Microbiol.">
        <title>Expanding anaerobic alkane metabolism in the domain of Archaea.</title>
        <authorList>
            <person name="Wang Y."/>
            <person name="Wegener G."/>
            <person name="Hou J."/>
            <person name="Wang F."/>
            <person name="Xiao X."/>
        </authorList>
    </citation>
    <scope>NUCLEOTIDE SEQUENCE [LARGE SCALE GENOMIC DNA]</scope>
    <source>
        <strain evidence="3">WYZ-LMO11</strain>
    </source>
</reference>
<dbReference type="InterPro" id="IPR007842">
    <property type="entry name" value="HEPN_dom"/>
</dbReference>
<dbReference type="Proteomes" id="UP000316080">
    <property type="component" value="Unassembled WGS sequence"/>
</dbReference>
<dbReference type="PROSITE" id="PS50910">
    <property type="entry name" value="HEPN"/>
    <property type="match status" value="1"/>
</dbReference>
<protein>
    <submittedName>
        <fullName evidence="3">DNA-binding protein</fullName>
    </submittedName>
    <submittedName>
        <fullName evidence="2">HEPN domain-containing protein</fullName>
    </submittedName>
</protein>
<evidence type="ECO:0000313" key="2">
    <source>
        <dbReference type="EMBL" id="RZN56506.1"/>
    </source>
</evidence>